<reference evidence="2 3" key="1">
    <citation type="submission" date="2019-03" db="EMBL/GenBank/DDBJ databases">
        <title>Genomic Encyclopedia of Type Strains, Phase IV (KMG-IV): sequencing the most valuable type-strain genomes for metagenomic binning, comparative biology and taxonomic classification.</title>
        <authorList>
            <person name="Goeker M."/>
        </authorList>
    </citation>
    <scope>NUCLEOTIDE SEQUENCE [LARGE SCALE GENOMIC DNA]</scope>
    <source>
        <strain evidence="2 3">DSM 45361</strain>
    </source>
</reference>
<dbReference type="OrthoDB" id="3657699at2"/>
<evidence type="ECO:0000313" key="3">
    <source>
        <dbReference type="Proteomes" id="UP000295444"/>
    </source>
</evidence>
<dbReference type="RefSeq" id="WP_133853652.1">
    <property type="nucleotide sequence ID" value="NZ_SNXZ01000008.1"/>
</dbReference>
<dbReference type="AlphaFoldDB" id="A0A4V3CXY6"/>
<keyword evidence="1" id="KW-0472">Membrane</keyword>
<gene>
    <name evidence="2" type="ORF">EV186_108321</name>
</gene>
<evidence type="ECO:0000256" key="1">
    <source>
        <dbReference type="SAM" id="Phobius"/>
    </source>
</evidence>
<proteinExistence type="predicted"/>
<keyword evidence="1" id="KW-0812">Transmembrane</keyword>
<evidence type="ECO:0000313" key="2">
    <source>
        <dbReference type="EMBL" id="TDP92108.1"/>
    </source>
</evidence>
<dbReference type="Proteomes" id="UP000295444">
    <property type="component" value="Unassembled WGS sequence"/>
</dbReference>
<feature type="transmembrane region" description="Helical" evidence="1">
    <location>
        <begin position="21"/>
        <end position="44"/>
    </location>
</feature>
<feature type="transmembrane region" description="Helical" evidence="1">
    <location>
        <begin position="50"/>
        <end position="70"/>
    </location>
</feature>
<sequence>MSADAKGLRSTALQEIFWTRTGLLLLTLVVIAGGTLLASSLMPVGTGKTLVSGVATGSMVSAFVGFWQTLITASASQRALVAPVVEESRNALRELSDEYRSLNQEFFPTHVFEASAEPDPAFNHLLMRDLRETRQYWFRGFSARHAAARLLVSQSEWEVRAIIADPQEASAISGRARYLTRQEGAEANYDAVQQRLHFDVHIGLVGLYLARTRCTRVDITVVTDPPLDRVEMFDDSVWITLYSDTGGAIGLFPRSLRFSGNSFLYTMERAEFSRISNSRYGRHFLITPETDRNDFRALFEQVTGRALSEEDFAELETKFHEFRKEFAMLAELRR</sequence>
<dbReference type="EMBL" id="SNXZ01000008">
    <property type="protein sequence ID" value="TDP92108.1"/>
    <property type="molecule type" value="Genomic_DNA"/>
</dbReference>
<comment type="caution">
    <text evidence="2">The sequence shown here is derived from an EMBL/GenBank/DDBJ whole genome shotgun (WGS) entry which is preliminary data.</text>
</comment>
<accession>A0A4V3CXY6</accession>
<keyword evidence="1" id="KW-1133">Transmembrane helix</keyword>
<keyword evidence="3" id="KW-1185">Reference proteome</keyword>
<organism evidence="2 3">
    <name type="scientific">Labedaea rhizosphaerae</name>
    <dbReference type="NCBI Taxonomy" id="598644"/>
    <lineage>
        <taxon>Bacteria</taxon>
        <taxon>Bacillati</taxon>
        <taxon>Actinomycetota</taxon>
        <taxon>Actinomycetes</taxon>
        <taxon>Pseudonocardiales</taxon>
        <taxon>Pseudonocardiaceae</taxon>
        <taxon>Labedaea</taxon>
    </lineage>
</organism>
<protein>
    <submittedName>
        <fullName evidence="2">Uncharacterized protein</fullName>
    </submittedName>
</protein>
<name>A0A4V3CXY6_LABRH</name>